<sequence>MSTSKAQYEAAEALYKAITEEVARAKDFGTPAAVLEQLAHAYSLVAEARVIDPDAPKKGRGAFVG</sequence>
<keyword evidence="2" id="KW-1185">Reference proteome</keyword>
<dbReference type="AlphaFoldDB" id="A0A448I7K7"/>
<evidence type="ECO:0000313" key="1">
    <source>
        <dbReference type="EMBL" id="VEG48506.1"/>
    </source>
</evidence>
<evidence type="ECO:0000313" key="2">
    <source>
        <dbReference type="Proteomes" id="UP000282551"/>
    </source>
</evidence>
<accession>A0A448I7K7</accession>
<reference evidence="1 2" key="1">
    <citation type="submission" date="2018-12" db="EMBL/GenBank/DDBJ databases">
        <authorList>
            <consortium name="Pathogen Informatics"/>
        </authorList>
    </citation>
    <scope>NUCLEOTIDE SEQUENCE [LARGE SCALE GENOMIC DNA]</scope>
    <source>
        <strain evidence="1 2">NCTC10485</strain>
    </source>
</reference>
<protein>
    <submittedName>
        <fullName evidence="1">Uncharacterized protein</fullName>
    </submittedName>
</protein>
<dbReference type="RefSeq" id="WP_126334299.1">
    <property type="nucleotide sequence ID" value="NZ_AP022604.1"/>
</dbReference>
<organism evidence="1 2">
    <name type="scientific">Mycolicibacterium chitae</name>
    <name type="common">Mycobacterium chitae</name>
    <dbReference type="NCBI Taxonomy" id="1792"/>
    <lineage>
        <taxon>Bacteria</taxon>
        <taxon>Bacillati</taxon>
        <taxon>Actinomycetota</taxon>
        <taxon>Actinomycetes</taxon>
        <taxon>Mycobacteriales</taxon>
        <taxon>Mycobacteriaceae</taxon>
        <taxon>Mycolicibacterium</taxon>
    </lineage>
</organism>
<gene>
    <name evidence="1" type="ORF">NCTC10485_02804</name>
</gene>
<name>A0A448I7K7_MYCCI</name>
<dbReference type="Proteomes" id="UP000282551">
    <property type="component" value="Chromosome"/>
</dbReference>
<proteinExistence type="predicted"/>
<dbReference type="EMBL" id="LR134355">
    <property type="protein sequence ID" value="VEG48506.1"/>
    <property type="molecule type" value="Genomic_DNA"/>
</dbReference>